<evidence type="ECO:0000313" key="1">
    <source>
        <dbReference type="EMBL" id="KAG4304250.1"/>
    </source>
</evidence>
<comment type="caution">
    <text evidence="1">The sequence shown here is derived from an EMBL/GenBank/DDBJ whole genome shotgun (WGS) entry which is preliminary data.</text>
</comment>
<name>A0ACB7C9W5_9ASCO</name>
<sequence length="740" mass="84494">MLSLKNDEEQSNNKGNTTEYTLQGVIHFLQAEAYRYQRDRNNWEIEHAEMKARIIKLEGEQKGLNKLKDLHLKRIKILEDSLQKERDKLKHLSSHISNSTSHNVLNKSLLEKNNNESETSFKKTTELNELITHVKTESCSKLFSNALDISKDVFEQSNKRAKSLHFLEKCLQEITYLVNTQMDILDDAPALCQTNPAQSHISLHNAHSLTPILSSINIESPSQLNKNNIRVKNIKIPSYQSQKLQDKSYNMYNKDNIDNFVQDNYSSHIHLESAILNKEEVIYNEKNKKDICDYDRELLLPDLLSTSLNKTVEINQEKDQIHKANIENRMISDNLDSVFSLYSPKQHVYIDTGNSSWDFHDDAFDEKFNENDQNKYIKWNTRFALRNHLASIRSVSMSKNENSGYASMATCGDDGLVKFWRLPVNNKKFQNQDIVPQITYRGHSGIVTSVCIATKIDKIFSAGIDSSIRCWKIPEPQRNIYAPMDEYIFPNILIGHSNAVWDLSFQSTLNILASISADGTIKLWDINCIDSFPLLSTLNFYGNDLTKLSSAVPTSVTFLNNDIKKIAVSWNNAIIKIYDTETSKSIMELRNDEIYDGTNSTQINKIISHSQKNMLISGHENKYIRFYDINSAQCTYSILAHLDAVSSLDISPDGEVLISSSNDAILCDKNIYVSLGHDASVRFWDMQSPQTCIQEISNHRIKAREGVNDISWWYANDNVNQLEYITSVGGDGVIKVNAKA</sequence>
<dbReference type="Proteomes" id="UP000768646">
    <property type="component" value="Unassembled WGS sequence"/>
</dbReference>
<dbReference type="EMBL" id="JABTEG010000010">
    <property type="protein sequence ID" value="KAG4304250.1"/>
    <property type="molecule type" value="Genomic_DNA"/>
</dbReference>
<organism evidence="1 2">
    <name type="scientific">Pneumocystis oryctolagi</name>
    <dbReference type="NCBI Taxonomy" id="42067"/>
    <lineage>
        <taxon>Eukaryota</taxon>
        <taxon>Fungi</taxon>
        <taxon>Dikarya</taxon>
        <taxon>Ascomycota</taxon>
        <taxon>Taphrinomycotina</taxon>
        <taxon>Pneumocystomycetes</taxon>
        <taxon>Pneumocystaceae</taxon>
        <taxon>Pneumocystis</taxon>
    </lineage>
</organism>
<accession>A0ACB7C9W5</accession>
<proteinExistence type="predicted"/>
<protein>
    <submittedName>
        <fullName evidence="1">Uncharacterized protein</fullName>
    </submittedName>
</protein>
<reference evidence="1 2" key="1">
    <citation type="journal article" date="2021" name="Commun. Biol.">
        <title>Genomic insights into the host specific adaptation of the Pneumocystis genus.</title>
        <authorList>
            <person name="Cisse O.H."/>
            <person name="Ma L."/>
            <person name="Dekker J.P."/>
            <person name="Khil P.P."/>
            <person name="Youn J.-H."/>
            <person name="Brenchley J.M."/>
            <person name="Blair R."/>
            <person name="Pahar B."/>
            <person name="Chabe M."/>
            <person name="Van Rompay K.K.A."/>
            <person name="Keesler R."/>
            <person name="Sukura A."/>
            <person name="Hirsch V."/>
            <person name="Kutty G."/>
            <person name="Liu Y."/>
            <person name="Peng L."/>
            <person name="Chen J."/>
            <person name="Song J."/>
            <person name="Weissenbacher-Lang C."/>
            <person name="Xu J."/>
            <person name="Upham N.S."/>
            <person name="Stajich J.E."/>
            <person name="Cuomo C.A."/>
            <person name="Cushion M.T."/>
            <person name="Kovacs J.A."/>
        </authorList>
    </citation>
    <scope>NUCLEOTIDE SEQUENCE [LARGE SCALE GENOMIC DNA]</scope>
    <source>
        <strain evidence="1 2">RABM</strain>
    </source>
</reference>
<evidence type="ECO:0000313" key="2">
    <source>
        <dbReference type="Proteomes" id="UP000768646"/>
    </source>
</evidence>
<gene>
    <name evidence="1" type="ORF">PORY_002431</name>
</gene>
<keyword evidence="2" id="KW-1185">Reference proteome</keyword>